<evidence type="ECO:0000259" key="5">
    <source>
        <dbReference type="PROSITE" id="PS51192"/>
    </source>
</evidence>
<evidence type="ECO:0000259" key="6">
    <source>
        <dbReference type="PROSITE" id="PS51194"/>
    </source>
</evidence>
<dbReference type="GO" id="GO:0016887">
    <property type="term" value="F:ATP hydrolysis activity"/>
    <property type="evidence" value="ECO:0007669"/>
    <property type="project" value="InterPro"/>
</dbReference>
<dbReference type="VEuPathDB" id="FungiDB:PC110_g8386"/>
<dbReference type="EMBL" id="RCML01000083">
    <property type="protein sequence ID" value="KAG2992657.1"/>
    <property type="molecule type" value="Genomic_DNA"/>
</dbReference>
<feature type="domain" description="Helicase C-terminal" evidence="6">
    <location>
        <begin position="1308"/>
        <end position="1460"/>
    </location>
</feature>
<evidence type="ECO:0000313" key="8">
    <source>
        <dbReference type="Proteomes" id="UP000697107"/>
    </source>
</evidence>
<dbReference type="InterPro" id="IPR014001">
    <property type="entry name" value="Helicase_ATP-bd"/>
</dbReference>
<keyword evidence="1" id="KW-0378">Hydrolase</keyword>
<dbReference type="InterPro" id="IPR001650">
    <property type="entry name" value="Helicase_C-like"/>
</dbReference>
<proteinExistence type="predicted"/>
<evidence type="ECO:0000256" key="3">
    <source>
        <dbReference type="ARBA" id="ARBA00023125"/>
    </source>
</evidence>
<dbReference type="InterPro" id="IPR016024">
    <property type="entry name" value="ARM-type_fold"/>
</dbReference>
<evidence type="ECO:0000256" key="2">
    <source>
        <dbReference type="ARBA" id="ARBA00022806"/>
    </source>
</evidence>
<dbReference type="Gene3D" id="1.25.10.10">
    <property type="entry name" value="Leucine-rich Repeat Variant"/>
    <property type="match status" value="2"/>
</dbReference>
<feature type="region of interest" description="Disordered" evidence="4">
    <location>
        <begin position="187"/>
        <end position="247"/>
    </location>
</feature>
<dbReference type="InterPro" id="IPR022707">
    <property type="entry name" value="Mot1_central_dom"/>
</dbReference>
<dbReference type="PANTHER" id="PTHR36498">
    <property type="entry name" value="TATA-BINDING PROTEIN-ASSOCIATED FACTOR 172"/>
    <property type="match status" value="1"/>
</dbReference>
<dbReference type="GO" id="GO:0004386">
    <property type="term" value="F:helicase activity"/>
    <property type="evidence" value="ECO:0007669"/>
    <property type="project" value="UniProtKB-KW"/>
</dbReference>
<dbReference type="InterPro" id="IPR049730">
    <property type="entry name" value="SNF2/RAD54-like_C"/>
</dbReference>
<dbReference type="CDD" id="cd18793">
    <property type="entry name" value="SF2_C_SNF"/>
    <property type="match status" value="1"/>
</dbReference>
<reference evidence="7" key="1">
    <citation type="submission" date="2018-10" db="EMBL/GenBank/DDBJ databases">
        <title>Effector identification in a new, highly contiguous assembly of the strawberry crown rot pathogen Phytophthora cactorum.</title>
        <authorList>
            <person name="Armitage A.D."/>
            <person name="Nellist C.F."/>
            <person name="Bates H."/>
            <person name="Vickerstaff R.J."/>
            <person name="Harrison R.J."/>
        </authorList>
    </citation>
    <scope>NUCLEOTIDE SEQUENCE</scope>
    <source>
        <strain evidence="7">P415</strain>
    </source>
</reference>
<dbReference type="Pfam" id="PF00176">
    <property type="entry name" value="SNF2-rel_dom"/>
    <property type="match status" value="1"/>
</dbReference>
<comment type="caution">
    <text evidence="7">The sequence shown here is derived from an EMBL/GenBank/DDBJ whole genome shotgun (WGS) entry which is preliminary data.</text>
</comment>
<dbReference type="InterPro" id="IPR000330">
    <property type="entry name" value="SNF2_N"/>
</dbReference>
<dbReference type="Gene3D" id="3.40.50.300">
    <property type="entry name" value="P-loop containing nucleotide triphosphate hydrolases"/>
    <property type="match status" value="1"/>
</dbReference>
<gene>
    <name evidence="7" type="ORF">PC118_g4425</name>
</gene>
<accession>A0A8T1GBB3</accession>
<dbReference type="InterPro" id="IPR044972">
    <property type="entry name" value="Mot1"/>
</dbReference>
<dbReference type="Pfam" id="PF00271">
    <property type="entry name" value="Helicase_C"/>
    <property type="match status" value="1"/>
</dbReference>
<dbReference type="SUPFAM" id="SSF48371">
    <property type="entry name" value="ARM repeat"/>
    <property type="match status" value="1"/>
</dbReference>
<name>A0A8T1GBB3_9STRA</name>
<sequence length="1536" mass="170119">MSAQATRLESLFLLVRDGSSAQIRENAAEKLGDVAARSPEVCASILQQLRPLIVDSEWEIRVAASKCLDVVARSLRHEDDNVADLFALVSLGTHEASSAALNLQTVDINKVVQEGAPLLRSGGEEYQYMTNLTEQERRVHAVKQRRLLLRRLSGAGEPIWKTREDSLTKQLLPRLNRDHAQEIADDIEASEEQPHAEEEGVTATNRRQASEMLSIPARSKRRSVNDGAADSGVKRLKPDHRGDSKDVVMKSEGENGQIDEFQTQTKAAIVAGLVSDLFESMFDSKWEVRHGALLSLRQILLSAHFTAAVEAVRPVADENMQRSFVDKWLEECLIRCICVLALDQFVDYSADGSVSPVREVCAQVFGILLGSLSSEVTLVGYLQVVRTLFSGSTWQACHGGLLGLKYLVQAHKKHAQVLIPLYFDDIVTAFSQSESEEDVLVLAADMFRDFVSFLDRVERATITNAAQLLWGSLKLHERIENQWRTVQPDAASEEEPLFYSEQLGSLRRVLQMEACIIDIFSSVGISLQPTERPDSASTADFSRQIAEHIALFPYEKLQGHPKEFEMAHFKRQDLFLVDELVQQSFSRFYHRIEGLGGSAYCEILPVPKKSGFLVKALMNSIKEEEEIAFRTISAQTIAGFVASQAHTQKKCVAKIISNLCNSATALIGVSSDPCDTKHGSNGSQNDTSPAIPPDVLKKTKVRVAGAEAALSELCKRTGDSLFKTCHALEDAISKAWKQQNVDELTIQRCMHLITLVAPHVESDAMVTCLSWLGRLAQLMQQPCEDHQTRRLVAHAVATICKNAEGQHRENAMLVVYNSIFVAFSNTGSAKTEALEAAVMVLDRIVHTLGVDLTPYVPSLVHYAMKTMSSQSKLVRTFAAGAFADLVPLIPLQMDLELRDSTQLLPDSLKTIVKENEVSRSFLESFTAGKAVQYTDVKSWLAPETSLRLYQQHGVDWLCFMAQNNLHGILADDMGLGKTLQTLSAMAAALGMEPKGGATKPCIIVCPPIIVHHWIQEVKKYTPDVFASIVDYSLPASDRKRLRRGNDILMSDRGLTLIVTTYAILRTDIDYLHAVDFSFVVLDEAHLIRNPSTGLFRAVLELHASHRVALSGTPLQNNVADLWALFEFLMPGYLGDFAVFRREFVLPITKSKERNATTKQKEQAAIAIAKLHQKVLPFILRRTKDQVLEELPPKIISNVLLPLSPLQRRLYSLASSTEDEVASSSRVTKKEGKDVDTKSLANVLTNLQLLRKICVHPALVAGDTVTRALNSKEKRALSDWKSSGKMTGLHDLLVECCDIASRDQGTSQGPTSYADDTDFSPHRCLVFAHLQKTLDLTEQMLQDALPGVTYRRLDGRTPHAKRADIVQHFNADPSIDVLLLTTSVGGLGLTLTGADTVIFIEHSWNPFVDLQAMDRAHRIGQKRTVRVFRLIMEESLEEHIVNLQEFKEQVAAMVVQQSDAQSSMNTNTKGVLSLLKTSSSAVAAKELRASVAAKKTGRDDQQAAVALPQGAQELLDQIGELWDESQYESLAFPEAQE</sequence>
<keyword evidence="2 7" id="KW-0067">ATP-binding</keyword>
<dbReference type="SMART" id="SM00490">
    <property type="entry name" value="HELICc"/>
    <property type="match status" value="1"/>
</dbReference>
<keyword evidence="2 7" id="KW-0347">Helicase</keyword>
<evidence type="ECO:0000256" key="1">
    <source>
        <dbReference type="ARBA" id="ARBA00022801"/>
    </source>
</evidence>
<dbReference type="Proteomes" id="UP000697107">
    <property type="component" value="Unassembled WGS sequence"/>
</dbReference>
<dbReference type="GO" id="GO:0003677">
    <property type="term" value="F:DNA binding"/>
    <property type="evidence" value="ECO:0007669"/>
    <property type="project" value="UniProtKB-KW"/>
</dbReference>
<keyword evidence="2 7" id="KW-0547">Nucleotide-binding</keyword>
<dbReference type="PANTHER" id="PTHR36498:SF1">
    <property type="entry name" value="TATA-BINDING PROTEIN-ASSOCIATED FACTOR 172"/>
    <property type="match status" value="1"/>
</dbReference>
<dbReference type="SMART" id="SM00487">
    <property type="entry name" value="DEXDc"/>
    <property type="match status" value="1"/>
</dbReference>
<dbReference type="Pfam" id="PF12054">
    <property type="entry name" value="DUF3535"/>
    <property type="match status" value="1"/>
</dbReference>
<dbReference type="SUPFAM" id="SSF52540">
    <property type="entry name" value="P-loop containing nucleoside triphosphate hydrolases"/>
    <property type="match status" value="2"/>
</dbReference>
<dbReference type="GO" id="GO:0005524">
    <property type="term" value="F:ATP binding"/>
    <property type="evidence" value="ECO:0007669"/>
    <property type="project" value="InterPro"/>
</dbReference>
<dbReference type="Gene3D" id="3.40.50.10810">
    <property type="entry name" value="Tandem AAA-ATPase domain"/>
    <property type="match status" value="1"/>
</dbReference>
<evidence type="ECO:0000256" key="4">
    <source>
        <dbReference type="SAM" id="MobiDB-lite"/>
    </source>
</evidence>
<feature type="domain" description="Helicase ATP-binding" evidence="5">
    <location>
        <begin position="958"/>
        <end position="1131"/>
    </location>
</feature>
<dbReference type="GO" id="GO:0017025">
    <property type="term" value="F:TBP-class protein binding"/>
    <property type="evidence" value="ECO:0007669"/>
    <property type="project" value="InterPro"/>
</dbReference>
<dbReference type="InterPro" id="IPR027417">
    <property type="entry name" value="P-loop_NTPase"/>
</dbReference>
<keyword evidence="3" id="KW-0238">DNA-binding</keyword>
<organism evidence="7 8">
    <name type="scientific">Phytophthora cactorum</name>
    <dbReference type="NCBI Taxonomy" id="29920"/>
    <lineage>
        <taxon>Eukaryota</taxon>
        <taxon>Sar</taxon>
        <taxon>Stramenopiles</taxon>
        <taxon>Oomycota</taxon>
        <taxon>Peronosporomycetes</taxon>
        <taxon>Peronosporales</taxon>
        <taxon>Peronosporaceae</taxon>
        <taxon>Phytophthora</taxon>
    </lineage>
</organism>
<protein>
    <submittedName>
        <fullName evidence="7">Putative helicase</fullName>
    </submittedName>
</protein>
<dbReference type="InterPro" id="IPR038718">
    <property type="entry name" value="SNF2-like_sf"/>
</dbReference>
<dbReference type="FunFam" id="3.40.50.300:FF:001793">
    <property type="entry name" value="TATA-binding protein-associated factor"/>
    <property type="match status" value="1"/>
</dbReference>
<dbReference type="PROSITE" id="PS51194">
    <property type="entry name" value="HELICASE_CTER"/>
    <property type="match status" value="1"/>
</dbReference>
<dbReference type="PROSITE" id="PS51192">
    <property type="entry name" value="HELICASE_ATP_BIND_1"/>
    <property type="match status" value="1"/>
</dbReference>
<evidence type="ECO:0000313" key="7">
    <source>
        <dbReference type="EMBL" id="KAG2992657.1"/>
    </source>
</evidence>
<dbReference type="InterPro" id="IPR011989">
    <property type="entry name" value="ARM-like"/>
</dbReference>